<reference evidence="10" key="3">
    <citation type="submission" date="2019-06" db="EMBL/GenBank/DDBJ databases">
        <authorList>
            <person name="Poynton C."/>
            <person name="Hasenbein S."/>
            <person name="Benoit J.B."/>
            <person name="Sepulveda M.S."/>
            <person name="Poelchau M.F."/>
            <person name="Murali S.C."/>
            <person name="Chen S."/>
            <person name="Glastad K.M."/>
            <person name="Werren J.H."/>
            <person name="Vineis J.H."/>
            <person name="Bowen J.L."/>
            <person name="Friedrich M."/>
            <person name="Jones J."/>
            <person name="Robertson H.M."/>
            <person name="Feyereisen R."/>
            <person name="Mechler-Hickson A."/>
            <person name="Mathers N."/>
            <person name="Lee C.E."/>
            <person name="Colbourne J.K."/>
            <person name="Biales A."/>
            <person name="Johnston J.S."/>
            <person name="Wellborn G.A."/>
            <person name="Rosendale A.J."/>
            <person name="Cridge A.G."/>
            <person name="Munoz-Torres M.C."/>
            <person name="Bain P.A."/>
            <person name="Manny A.R."/>
            <person name="Major K.M."/>
            <person name="Lambert F.N."/>
            <person name="Vulpe C.D."/>
            <person name="Tuck P."/>
            <person name="Blalock B.J."/>
            <person name="Lin Y.-Y."/>
            <person name="Smith M.E."/>
            <person name="Ochoa-Acuna H."/>
            <person name="Chen M.-J.M."/>
            <person name="Childers C.P."/>
            <person name="Qu J."/>
            <person name="Dugan S."/>
            <person name="Lee S.L."/>
            <person name="Chao H."/>
            <person name="Dinh H."/>
            <person name="Han Y."/>
            <person name="Doddapaneni H."/>
            <person name="Worley K.C."/>
            <person name="Muzny D.M."/>
            <person name="Gibbs R.A."/>
            <person name="Richards S."/>
        </authorList>
    </citation>
    <scope>NUCLEOTIDE SEQUENCE</scope>
    <source>
        <strain evidence="10">HAZT.00-mixed</strain>
        <tissue evidence="10">Whole organism</tissue>
    </source>
</reference>
<evidence type="ECO:0000256" key="1">
    <source>
        <dbReference type="ARBA" id="ARBA00012513"/>
    </source>
</evidence>
<evidence type="ECO:0000313" key="11">
    <source>
        <dbReference type="Proteomes" id="UP000694843"/>
    </source>
</evidence>
<dbReference type="PANTHER" id="PTHR45998:SF2">
    <property type="entry name" value="SERINE_THREONINE-PROTEIN KINASE 16"/>
    <property type="match status" value="1"/>
</dbReference>
<dbReference type="InterPro" id="IPR052239">
    <property type="entry name" value="Ser/Thr-specific_kinases"/>
</dbReference>
<dbReference type="EMBL" id="JQDR03013133">
    <property type="protein sequence ID" value="KAA0190147.1"/>
    <property type="molecule type" value="Genomic_DNA"/>
</dbReference>
<dbReference type="AlphaFoldDB" id="A0A6A0GVP8"/>
<evidence type="ECO:0000256" key="2">
    <source>
        <dbReference type="ARBA" id="ARBA00022527"/>
    </source>
</evidence>
<dbReference type="OrthoDB" id="248923at2759"/>
<reference evidence="10" key="2">
    <citation type="journal article" date="2018" name="Environ. Sci. Technol.">
        <title>The Toxicogenome of Hyalella azteca: A Model for Sediment Ecotoxicology and Evolutionary Toxicology.</title>
        <authorList>
            <person name="Poynton H.C."/>
            <person name="Hasenbein S."/>
            <person name="Benoit J.B."/>
            <person name="Sepulveda M.S."/>
            <person name="Poelchau M.F."/>
            <person name="Hughes D.S.T."/>
            <person name="Murali S.C."/>
            <person name="Chen S."/>
            <person name="Glastad K.M."/>
            <person name="Goodisman M.A.D."/>
            <person name="Werren J.H."/>
            <person name="Vineis J.H."/>
            <person name="Bowen J.L."/>
            <person name="Friedrich M."/>
            <person name="Jones J."/>
            <person name="Robertson H.M."/>
            <person name="Feyereisen R."/>
            <person name="Mechler-Hickson A."/>
            <person name="Mathers N."/>
            <person name="Lee C.E."/>
            <person name="Colbourne J.K."/>
            <person name="Biales A."/>
            <person name="Johnston J.S."/>
            <person name="Wellborn G.A."/>
            <person name="Rosendale A.J."/>
            <person name="Cridge A.G."/>
            <person name="Munoz-Torres M.C."/>
            <person name="Bain P.A."/>
            <person name="Manny A.R."/>
            <person name="Major K.M."/>
            <person name="Lambert F.N."/>
            <person name="Vulpe C.D."/>
            <person name="Tuck P."/>
            <person name="Blalock B.J."/>
            <person name="Lin Y.Y."/>
            <person name="Smith M.E."/>
            <person name="Ochoa-Acuna H."/>
            <person name="Chen M.M."/>
            <person name="Childers C.P."/>
            <person name="Qu J."/>
            <person name="Dugan S."/>
            <person name="Lee S.L."/>
            <person name="Chao H."/>
            <person name="Dinh H."/>
            <person name="Han Y."/>
            <person name="Doddapaneni H."/>
            <person name="Worley K.C."/>
            <person name="Muzny D.M."/>
            <person name="Gibbs R.A."/>
            <person name="Richards S."/>
        </authorList>
    </citation>
    <scope>NUCLEOTIDE SEQUENCE</scope>
    <source>
        <strain evidence="10">HAZT.00-mixed</strain>
        <tissue evidence="10">Whole organism</tissue>
    </source>
</reference>
<dbReference type="Proteomes" id="UP000711488">
    <property type="component" value="Unassembled WGS sequence"/>
</dbReference>
<dbReference type="GeneID" id="108669255"/>
<reference evidence="10" key="1">
    <citation type="submission" date="2014-08" db="EMBL/GenBank/DDBJ databases">
        <authorList>
            <person name="Murali S."/>
            <person name="Richards S."/>
            <person name="Bandaranaike D."/>
            <person name="Bellair M."/>
            <person name="Blankenburg K."/>
            <person name="Chao H."/>
            <person name="Dinh H."/>
            <person name="Doddapaneni H."/>
            <person name="Dugan-Rocha S."/>
            <person name="Elkadiri S."/>
            <person name="Gnanaolivu R."/>
            <person name="Hughes D."/>
            <person name="Lee S."/>
            <person name="Li M."/>
            <person name="Ming W."/>
            <person name="Munidasa M."/>
            <person name="Muniz J."/>
            <person name="Nguyen L."/>
            <person name="Osuji N."/>
            <person name="Pu L.-L."/>
            <person name="Puazo M."/>
            <person name="Skinner E."/>
            <person name="Qu C."/>
            <person name="Quiroz J."/>
            <person name="Raj R."/>
            <person name="Weissenberger G."/>
            <person name="Xin Y."/>
            <person name="Zou X."/>
            <person name="Han Y."/>
            <person name="Worley K."/>
            <person name="Muzny D."/>
            <person name="Gibbs R."/>
        </authorList>
    </citation>
    <scope>NUCLEOTIDE SEQUENCE</scope>
    <source>
        <strain evidence="10">HAZT.00-mixed</strain>
        <tissue evidence="10">Whole organism</tissue>
    </source>
</reference>
<evidence type="ECO:0000259" key="9">
    <source>
        <dbReference type="PROSITE" id="PS50011"/>
    </source>
</evidence>
<name>A0A6A0GVP8_HYAAZ</name>
<evidence type="ECO:0000256" key="5">
    <source>
        <dbReference type="ARBA" id="ARBA00022777"/>
    </source>
</evidence>
<evidence type="ECO:0000256" key="6">
    <source>
        <dbReference type="ARBA" id="ARBA00022840"/>
    </source>
</evidence>
<dbReference type="Pfam" id="PF00069">
    <property type="entry name" value="Pkinase"/>
    <property type="match status" value="1"/>
</dbReference>
<keyword evidence="6" id="KW-0067">ATP-binding</keyword>
<evidence type="ECO:0000256" key="4">
    <source>
        <dbReference type="ARBA" id="ARBA00022741"/>
    </source>
</evidence>
<dbReference type="RefSeq" id="XP_018012048.1">
    <property type="nucleotide sequence ID" value="XM_018156559.2"/>
</dbReference>
<comment type="catalytic activity">
    <reaction evidence="7">
        <text>L-threonyl-[protein] + ATP = O-phospho-L-threonyl-[protein] + ADP + H(+)</text>
        <dbReference type="Rhea" id="RHEA:46608"/>
        <dbReference type="Rhea" id="RHEA-COMP:11060"/>
        <dbReference type="Rhea" id="RHEA-COMP:11605"/>
        <dbReference type="ChEBI" id="CHEBI:15378"/>
        <dbReference type="ChEBI" id="CHEBI:30013"/>
        <dbReference type="ChEBI" id="CHEBI:30616"/>
        <dbReference type="ChEBI" id="CHEBI:61977"/>
        <dbReference type="ChEBI" id="CHEBI:456216"/>
        <dbReference type="EC" id="2.7.11.1"/>
    </reaction>
</comment>
<dbReference type="InterPro" id="IPR008271">
    <property type="entry name" value="Ser/Thr_kinase_AS"/>
</dbReference>
<dbReference type="GO" id="GO:0005794">
    <property type="term" value="C:Golgi apparatus"/>
    <property type="evidence" value="ECO:0007669"/>
    <property type="project" value="TreeGrafter"/>
</dbReference>
<reference evidence="12" key="4">
    <citation type="submission" date="2025-04" db="UniProtKB">
        <authorList>
            <consortium name="RefSeq"/>
        </authorList>
    </citation>
    <scope>IDENTIFICATION</scope>
    <source>
        <tissue evidence="12">Whole organism</tissue>
    </source>
</reference>
<dbReference type="PROSITE" id="PS50011">
    <property type="entry name" value="PROTEIN_KINASE_DOM"/>
    <property type="match status" value="1"/>
</dbReference>
<dbReference type="InterPro" id="IPR011009">
    <property type="entry name" value="Kinase-like_dom_sf"/>
</dbReference>
<evidence type="ECO:0000256" key="3">
    <source>
        <dbReference type="ARBA" id="ARBA00022679"/>
    </source>
</evidence>
<keyword evidence="3" id="KW-0808">Transferase</keyword>
<evidence type="ECO:0000256" key="7">
    <source>
        <dbReference type="ARBA" id="ARBA00047899"/>
    </source>
</evidence>
<dbReference type="KEGG" id="hazt:108669255"/>
<protein>
    <recommendedName>
        <fullName evidence="1">non-specific serine/threonine protein kinase</fullName>
        <ecNumber evidence="1">2.7.11.1</ecNumber>
    </recommendedName>
</protein>
<dbReference type="GO" id="GO:0004674">
    <property type="term" value="F:protein serine/threonine kinase activity"/>
    <property type="evidence" value="ECO:0007669"/>
    <property type="project" value="UniProtKB-KW"/>
</dbReference>
<feature type="domain" description="Protein kinase" evidence="9">
    <location>
        <begin position="29"/>
        <end position="311"/>
    </location>
</feature>
<organism evidence="10">
    <name type="scientific">Hyalella azteca</name>
    <name type="common">Amphipod</name>
    <dbReference type="NCBI Taxonomy" id="294128"/>
    <lineage>
        <taxon>Eukaryota</taxon>
        <taxon>Metazoa</taxon>
        <taxon>Ecdysozoa</taxon>
        <taxon>Arthropoda</taxon>
        <taxon>Crustacea</taxon>
        <taxon>Multicrustacea</taxon>
        <taxon>Malacostraca</taxon>
        <taxon>Eumalacostraca</taxon>
        <taxon>Peracarida</taxon>
        <taxon>Amphipoda</taxon>
        <taxon>Senticaudata</taxon>
        <taxon>Talitrida</taxon>
        <taxon>Talitroidea</taxon>
        <taxon>Hyalellidae</taxon>
        <taxon>Hyalella</taxon>
    </lineage>
</organism>
<dbReference type="PROSITE" id="PS00108">
    <property type="entry name" value="PROTEIN_KINASE_ST"/>
    <property type="match status" value="1"/>
</dbReference>
<sequence>MNTLGLATLVRMGNCFCLKETVSINGHTYTVRESLGEGGFSTVDLVEDSSSHKLYALKRITCHSPMDQKVALSEVEYHSVLQHPNILPCIASDLIGMPDMIGSKTSQVLLLLPYYQRGTLHDELMRRAQTCNFFCERDVLRMFHFICLAVQHMHNNKPPLAHRDLKTQNILLKEDLTPVLMDLGSTTPARVEVTSAADARLLQDTAAERSSMTCRAPELFNVPTSCRVDERTDVWSLGCVLYAMCFFKTSFDAAYERGDSVALAVIAGKVSFPEMHPFSQSLLELIESLLQVDPEQRPFMDWVVESVARLLGTQHQTSAAPDDQSVLA</sequence>
<dbReference type="InterPro" id="IPR000719">
    <property type="entry name" value="Prot_kinase_dom"/>
</dbReference>
<comment type="catalytic activity">
    <reaction evidence="8">
        <text>L-seryl-[protein] + ATP = O-phospho-L-seryl-[protein] + ADP + H(+)</text>
        <dbReference type="Rhea" id="RHEA:17989"/>
        <dbReference type="Rhea" id="RHEA-COMP:9863"/>
        <dbReference type="Rhea" id="RHEA-COMP:11604"/>
        <dbReference type="ChEBI" id="CHEBI:15378"/>
        <dbReference type="ChEBI" id="CHEBI:29999"/>
        <dbReference type="ChEBI" id="CHEBI:30616"/>
        <dbReference type="ChEBI" id="CHEBI:83421"/>
        <dbReference type="ChEBI" id="CHEBI:456216"/>
        <dbReference type="EC" id="2.7.11.1"/>
    </reaction>
</comment>
<keyword evidence="4" id="KW-0547">Nucleotide-binding</keyword>
<keyword evidence="2" id="KW-0723">Serine/threonine-protein kinase</keyword>
<dbReference type="PANTHER" id="PTHR45998">
    <property type="entry name" value="SERINE/THREONINE-PROTEIN KINASE 16"/>
    <property type="match status" value="1"/>
</dbReference>
<dbReference type="GO" id="GO:0005524">
    <property type="term" value="F:ATP binding"/>
    <property type="evidence" value="ECO:0007669"/>
    <property type="project" value="UniProtKB-KW"/>
</dbReference>
<dbReference type="EC" id="2.7.11.1" evidence="1"/>
<dbReference type="Gene3D" id="1.10.510.10">
    <property type="entry name" value="Transferase(Phosphotransferase) domain 1"/>
    <property type="match status" value="1"/>
</dbReference>
<evidence type="ECO:0000313" key="10">
    <source>
        <dbReference type="EMBL" id="KAA0190147.1"/>
    </source>
</evidence>
<dbReference type="Proteomes" id="UP000694843">
    <property type="component" value="Unplaced"/>
</dbReference>
<gene>
    <name evidence="12" type="primary">LOC108669255</name>
    <name evidence="10" type="ORF">HAZT_HAZT008793</name>
</gene>
<keyword evidence="11" id="KW-1185">Reference proteome</keyword>
<dbReference type="OMA" id="AMHQYKV"/>
<evidence type="ECO:0000313" key="12">
    <source>
        <dbReference type="RefSeq" id="XP_018012048.1"/>
    </source>
</evidence>
<evidence type="ECO:0000256" key="8">
    <source>
        <dbReference type="ARBA" id="ARBA00048679"/>
    </source>
</evidence>
<dbReference type="SMART" id="SM00220">
    <property type="entry name" value="S_TKc"/>
    <property type="match status" value="1"/>
</dbReference>
<accession>A0A6A0GVP8</accession>
<keyword evidence="5 12" id="KW-0418">Kinase</keyword>
<proteinExistence type="predicted"/>
<dbReference type="SUPFAM" id="SSF56112">
    <property type="entry name" value="Protein kinase-like (PK-like)"/>
    <property type="match status" value="1"/>
</dbReference>